<comment type="caution">
    <text evidence="3">The sequence shown here is derived from an EMBL/GenBank/DDBJ whole genome shotgun (WGS) entry which is preliminary data.</text>
</comment>
<dbReference type="EMBL" id="LNZA01000001">
    <property type="protein sequence ID" value="KTD73485.1"/>
    <property type="molecule type" value="Genomic_DNA"/>
</dbReference>
<evidence type="ECO:0000313" key="4">
    <source>
        <dbReference type="Proteomes" id="UP000054693"/>
    </source>
</evidence>
<reference evidence="3 4" key="1">
    <citation type="submission" date="2015-11" db="EMBL/GenBank/DDBJ databases">
        <title>Genomic analysis of 38 Legionella species identifies large and diverse effector repertoires.</title>
        <authorList>
            <person name="Burstein D."/>
            <person name="Amaro F."/>
            <person name="Zusman T."/>
            <person name="Lifshitz Z."/>
            <person name="Cohen O."/>
            <person name="Gilbert J.A."/>
            <person name="Pupko T."/>
            <person name="Shuman H.A."/>
            <person name="Segal G."/>
        </authorList>
    </citation>
    <scope>NUCLEOTIDE SEQUENCE [LARGE SCALE GENOMIC DNA]</scope>
    <source>
        <strain evidence="3 4">ATCC 49180</strain>
    </source>
</reference>
<dbReference type="Proteomes" id="UP000054693">
    <property type="component" value="Unassembled WGS sequence"/>
</dbReference>
<feature type="coiled-coil region" evidence="1">
    <location>
        <begin position="316"/>
        <end position="343"/>
    </location>
</feature>
<protein>
    <submittedName>
        <fullName evidence="3">Uncharacterized protein</fullName>
    </submittedName>
</protein>
<feature type="compositionally biased region" description="Basic and acidic residues" evidence="2">
    <location>
        <begin position="369"/>
        <end position="379"/>
    </location>
</feature>
<organism evidence="3 4">
    <name type="scientific">Legionella tucsonensis</name>
    <dbReference type="NCBI Taxonomy" id="40335"/>
    <lineage>
        <taxon>Bacteria</taxon>
        <taxon>Pseudomonadati</taxon>
        <taxon>Pseudomonadota</taxon>
        <taxon>Gammaproteobacteria</taxon>
        <taxon>Legionellales</taxon>
        <taxon>Legionellaceae</taxon>
        <taxon>Legionella</taxon>
    </lineage>
</organism>
<feature type="compositionally biased region" description="Basic and acidic residues" evidence="2">
    <location>
        <begin position="348"/>
        <end position="360"/>
    </location>
</feature>
<feature type="region of interest" description="Disordered" evidence="2">
    <location>
        <begin position="348"/>
        <end position="379"/>
    </location>
</feature>
<feature type="coiled-coil region" evidence="1">
    <location>
        <begin position="122"/>
        <end position="149"/>
    </location>
</feature>
<dbReference type="OrthoDB" id="5638605at2"/>
<evidence type="ECO:0000256" key="2">
    <source>
        <dbReference type="SAM" id="MobiDB-lite"/>
    </source>
</evidence>
<keyword evidence="1" id="KW-0175">Coiled coil</keyword>
<keyword evidence="4" id="KW-1185">Reference proteome</keyword>
<evidence type="ECO:0000256" key="1">
    <source>
        <dbReference type="SAM" id="Coils"/>
    </source>
</evidence>
<evidence type="ECO:0000313" key="3">
    <source>
        <dbReference type="EMBL" id="KTD73485.1"/>
    </source>
</evidence>
<gene>
    <name evidence="3" type="ORF">Ltuc_1332</name>
</gene>
<dbReference type="AlphaFoldDB" id="A0A0W0ZWF9"/>
<dbReference type="PATRIC" id="fig|40335.7.peg.1415"/>
<sequence>MKNQQLRAIYSSPEKISYEQTLLEQVKEFAEIGFNKKLKEYIESNKKKIGLYTSTQFDASKYSEKYLEFLNDLILALSVEETDIDTQVIRDARSLNEHYANQKATKDKYQSINYEVGDSTLKRNVTKRLAVFKKELEALRNQQLILKAESLVELANADIDLNQENLRLMKIDYLELLSNYSLESFVAFEQKFDRLFGEKSISTFRNNFAERKRIMDGIMEECEGTPVEEVIKNKQYDLNEHTMDFESIMKEATDLKSLATPLKQVKTIEDSVTQKAGELLIPSDAHKLQELIEFIADKEKEIQLIKEGIKGASEIHQQTIRAIENLEQSIRKKKEQAEFFLQKISDKSSEAQQIEDHQEDVSTPQKSSTKSEPKNEEAFITKKNRLQEAISLIETYKGTIEKEQKQFSVKFFYKSRNQAKISYCELLAKELRSQVESLNFESNLHDIINNAHNEVTKGTGAKKELTTKGGSYFGTSRMLSLQRLLGIDEAWQTKGHSKFLVFSTQSNFHGLKTSGVIGDNVQNIVKNFYLEKDNSNEGYQELKKQVFPSEADNKLEYF</sequence>
<name>A0A0W0ZWF9_9GAMM</name>
<proteinExistence type="predicted"/>
<dbReference type="RefSeq" id="WP_058520519.1">
    <property type="nucleotide sequence ID" value="NZ_CAAAIP010000001.1"/>
</dbReference>
<accession>A0A0W0ZWF9</accession>